<sequence length="176" mass="18926">MAKKPSRRKFRKYLKGNIDEVLTLSTLGAGTLISDTFDNAVAEKTFVTSIDAIWELDAFAITSGDGPIEVGVAHSDYSDSEIQQVIDNTGSWDEGDLVSQEIAKRKVRVIGMFDTALGAVGGVQTVLNDGKPIHTKLNWMLQSGDTLRLWAVNKGGSPLATGANVKANGRAHLWPA</sequence>
<dbReference type="EMBL" id="KX828618">
    <property type="protein sequence ID" value="APC94145.1"/>
    <property type="molecule type" value="Genomic_DNA"/>
</dbReference>
<organism evidence="1">
    <name type="scientific">uncultured marine virus</name>
    <dbReference type="NCBI Taxonomy" id="186617"/>
    <lineage>
        <taxon>Viruses</taxon>
        <taxon>environmental samples</taxon>
    </lineage>
</organism>
<proteinExistence type="predicted"/>
<name>A0A1J0KK80_9VIRU</name>
<accession>A0A1J0KK80</accession>
<protein>
    <submittedName>
        <fullName evidence="1">Uncharacterized protein</fullName>
    </submittedName>
</protein>
<reference evidence="1" key="1">
    <citation type="submission" date="2016-09" db="EMBL/GenBank/DDBJ databases">
        <title>Viral assemblage variation in an Arctic shelf seafloor.</title>
        <authorList>
            <person name="Nguyen T.T."/>
            <person name="Robertsen E.M."/>
            <person name="Landfald B."/>
        </authorList>
    </citation>
    <scope>NUCLEOTIDE SEQUENCE</scope>
</reference>
<evidence type="ECO:0000313" key="1">
    <source>
        <dbReference type="EMBL" id="APC94145.1"/>
    </source>
</evidence>